<reference evidence="8" key="1">
    <citation type="submission" date="2013-05" db="EMBL/GenBank/DDBJ databases">
        <authorList>
            <person name="Yim A.K.Y."/>
            <person name="Chan T.F."/>
            <person name="Ji K.M."/>
            <person name="Liu X.Y."/>
            <person name="Zhou J.W."/>
            <person name="Li R.Q."/>
            <person name="Yang K.Y."/>
            <person name="Li J."/>
            <person name="Li M."/>
            <person name="Law P.T.W."/>
            <person name="Wu Y.L."/>
            <person name="Cai Z.L."/>
            <person name="Qin H."/>
            <person name="Bao Y."/>
            <person name="Leung R.K.K."/>
            <person name="Ng P.K.S."/>
            <person name="Zou J."/>
            <person name="Zhong X.J."/>
            <person name="Ran P.X."/>
            <person name="Zhong N.S."/>
            <person name="Liu Z.G."/>
            <person name="Tsui S.K.W."/>
        </authorList>
    </citation>
    <scope>NUCLEOTIDE SEQUENCE</scope>
    <source>
        <strain evidence="8">Derf</strain>
        <tissue evidence="8">Whole organism</tissue>
    </source>
</reference>
<gene>
    <name evidence="8" type="primary">DAP3</name>
    <name evidence="8" type="ORF">DERF_014487</name>
</gene>
<evidence type="ECO:0000256" key="2">
    <source>
        <dbReference type="ARBA" id="ARBA00009863"/>
    </source>
</evidence>
<dbReference type="GO" id="GO:0006915">
    <property type="term" value="P:apoptotic process"/>
    <property type="evidence" value="ECO:0007669"/>
    <property type="project" value="InterPro"/>
</dbReference>
<dbReference type="Gene3D" id="3.40.50.300">
    <property type="entry name" value="P-loop containing nucleotide triphosphate hydrolases"/>
    <property type="match status" value="1"/>
</dbReference>
<dbReference type="Pfam" id="PF10236">
    <property type="entry name" value="DAP3"/>
    <property type="match status" value="1"/>
</dbReference>
<dbReference type="AlphaFoldDB" id="A0A922KZ50"/>
<dbReference type="OrthoDB" id="274828at2759"/>
<keyword evidence="5" id="KW-0496">Mitochondrion</keyword>
<name>A0A922KZ50_DERFA</name>
<keyword evidence="6" id="KW-0687">Ribonucleoprotein</keyword>
<dbReference type="EMBL" id="ASGP02000008">
    <property type="protein sequence ID" value="KAH9493754.1"/>
    <property type="molecule type" value="Genomic_DNA"/>
</dbReference>
<evidence type="ECO:0000256" key="1">
    <source>
        <dbReference type="ARBA" id="ARBA00004173"/>
    </source>
</evidence>
<dbReference type="InterPro" id="IPR008092">
    <property type="entry name" value="Ribosomal_mS29_met"/>
</dbReference>
<keyword evidence="9" id="KW-1185">Reference proteome</keyword>
<evidence type="ECO:0000256" key="5">
    <source>
        <dbReference type="ARBA" id="ARBA00023128"/>
    </source>
</evidence>
<dbReference type="PANTHER" id="PTHR12810:SF0">
    <property type="entry name" value="SMALL RIBOSOMAL SUBUNIT PROTEIN MS29"/>
    <property type="match status" value="1"/>
</dbReference>
<comment type="caution">
    <text evidence="8">The sequence shown here is derived from an EMBL/GenBank/DDBJ whole genome shotgun (WGS) entry which is preliminary data.</text>
</comment>
<reference evidence="8" key="2">
    <citation type="journal article" date="2022" name="Res Sq">
        <title>Comparative Genomics Reveals Insights into the Divergent Evolution of Astigmatic Mites and Household Pest Adaptations.</title>
        <authorList>
            <person name="Xiong Q."/>
            <person name="Wan A.T.-Y."/>
            <person name="Liu X.-Y."/>
            <person name="Fung C.S.-H."/>
            <person name="Xiao X."/>
            <person name="Malainual N."/>
            <person name="Hou J."/>
            <person name="Wang L."/>
            <person name="Wang M."/>
            <person name="Yang K."/>
            <person name="Cui Y."/>
            <person name="Leung E."/>
            <person name="Nong W."/>
            <person name="Shin S.-K."/>
            <person name="Au S."/>
            <person name="Jeong K.Y."/>
            <person name="Chew F.T."/>
            <person name="Hui J."/>
            <person name="Leung T.F."/>
            <person name="Tungtrongchitr A."/>
            <person name="Zhong N."/>
            <person name="Liu Z."/>
            <person name="Tsui S."/>
        </authorList>
    </citation>
    <scope>NUCLEOTIDE SEQUENCE</scope>
    <source>
        <strain evidence="8">Derf</strain>
        <tissue evidence="8">Whole organism</tissue>
    </source>
</reference>
<keyword evidence="3" id="KW-0809">Transit peptide</keyword>
<dbReference type="SUPFAM" id="SSF52540">
    <property type="entry name" value="P-loop containing nucleoside triphosphate hydrolases"/>
    <property type="match status" value="1"/>
</dbReference>
<evidence type="ECO:0000256" key="7">
    <source>
        <dbReference type="ARBA" id="ARBA00035140"/>
    </source>
</evidence>
<evidence type="ECO:0000313" key="8">
    <source>
        <dbReference type="EMBL" id="KAH9493754.1"/>
    </source>
</evidence>
<proteinExistence type="inferred from homology"/>
<dbReference type="InterPro" id="IPR019368">
    <property type="entry name" value="Ribosomal_mS29"/>
</dbReference>
<protein>
    <recommendedName>
        <fullName evidence="7">Small ribosomal subunit protein mS29</fullName>
    </recommendedName>
</protein>
<dbReference type="PRINTS" id="PR01716">
    <property type="entry name" value="DEATHASSOCP3"/>
</dbReference>
<dbReference type="PANTHER" id="PTHR12810">
    <property type="entry name" value="MITOCHONDRIAL 28S RIBOSOMAL PROTEIN S29"/>
    <property type="match status" value="1"/>
</dbReference>
<sequence length="459" mass="53510">MDLRIAKYSHVIIKSRFMNFIFIFFCSNLKSKMNNRLQLLLSLSRFCRMTTTQQVIQRRKFATTNSDVNHSVRDLSSAFFRTDTSNPAEHNDLHHGLFYRIPNDIANRLFLLGGFDKCQQETIKIFQETAIMIRKPALEVIDYLRRTDFNRPPNSYVLYGPIGSGKTFTLNHILHYGFTQKFILLNCTRPTDWINYPQEQTVSATNSKRIDTPLDAAIWLQSFKAQNMSLLDELKLTSLNRYTWSQREHTEPGDPIQSIIDHGINRIKHASDCMAVLLKELKLNSAQGNCRLLIVADKVNAFYELSRLRFPDRTFVNVDDITIARAFKKLFRKDWQNGAIVAAVCKKLVVPYRLLPISGIPKKEKDRDRTYKQWGPFTVKHLSDYPKALLTDQGFQDFDPFIPIECGKYDEKEFHSCMDYYQDRKWLQRIESKTDEGQDEIRFLSGMNPGQVFHLCSDI</sequence>
<comment type="similarity">
    <text evidence="2">Belongs to the mitochondrion-specific ribosomal protein mS29 family.</text>
</comment>
<evidence type="ECO:0000256" key="4">
    <source>
        <dbReference type="ARBA" id="ARBA00022980"/>
    </source>
</evidence>
<dbReference type="GO" id="GO:0003735">
    <property type="term" value="F:structural constituent of ribosome"/>
    <property type="evidence" value="ECO:0007669"/>
    <property type="project" value="TreeGrafter"/>
</dbReference>
<evidence type="ECO:0000256" key="6">
    <source>
        <dbReference type="ARBA" id="ARBA00023274"/>
    </source>
</evidence>
<organism evidence="8 9">
    <name type="scientific">Dermatophagoides farinae</name>
    <name type="common">American house dust mite</name>
    <dbReference type="NCBI Taxonomy" id="6954"/>
    <lineage>
        <taxon>Eukaryota</taxon>
        <taxon>Metazoa</taxon>
        <taxon>Ecdysozoa</taxon>
        <taxon>Arthropoda</taxon>
        <taxon>Chelicerata</taxon>
        <taxon>Arachnida</taxon>
        <taxon>Acari</taxon>
        <taxon>Acariformes</taxon>
        <taxon>Sarcoptiformes</taxon>
        <taxon>Astigmata</taxon>
        <taxon>Psoroptidia</taxon>
        <taxon>Analgoidea</taxon>
        <taxon>Pyroglyphidae</taxon>
        <taxon>Dermatophagoidinae</taxon>
        <taxon>Dermatophagoides</taxon>
    </lineage>
</organism>
<evidence type="ECO:0000313" key="9">
    <source>
        <dbReference type="Proteomes" id="UP000790347"/>
    </source>
</evidence>
<keyword evidence="4 8" id="KW-0689">Ribosomal protein</keyword>
<dbReference type="GO" id="GO:0005763">
    <property type="term" value="C:mitochondrial small ribosomal subunit"/>
    <property type="evidence" value="ECO:0007669"/>
    <property type="project" value="TreeGrafter"/>
</dbReference>
<evidence type="ECO:0000256" key="3">
    <source>
        <dbReference type="ARBA" id="ARBA00022946"/>
    </source>
</evidence>
<dbReference type="Proteomes" id="UP000790347">
    <property type="component" value="Unassembled WGS sequence"/>
</dbReference>
<dbReference type="InterPro" id="IPR027417">
    <property type="entry name" value="P-loop_NTPase"/>
</dbReference>
<accession>A0A922KZ50</accession>
<comment type="subcellular location">
    <subcellularLocation>
        <location evidence="1">Mitochondrion</location>
    </subcellularLocation>
</comment>